<dbReference type="Pfam" id="PF13041">
    <property type="entry name" value="PPR_2"/>
    <property type="match status" value="4"/>
</dbReference>
<dbReference type="InterPro" id="IPR046848">
    <property type="entry name" value="E_motif"/>
</dbReference>
<dbReference type="InterPro" id="IPR011990">
    <property type="entry name" value="TPR-like_helical_dom_sf"/>
</dbReference>
<dbReference type="PANTHER" id="PTHR47926">
    <property type="entry name" value="PENTATRICOPEPTIDE REPEAT-CONTAINING PROTEIN"/>
    <property type="match status" value="1"/>
</dbReference>
<feature type="repeat" description="PPR" evidence="2">
    <location>
        <begin position="289"/>
        <end position="323"/>
    </location>
</feature>
<name>A0A5K0V552_9MAGN</name>
<proteinExistence type="predicted"/>
<dbReference type="InterPro" id="IPR046960">
    <property type="entry name" value="PPR_At4g14850-like_plant"/>
</dbReference>
<dbReference type="Pfam" id="PF20431">
    <property type="entry name" value="E_motif"/>
    <property type="match status" value="1"/>
</dbReference>
<dbReference type="SUPFAM" id="SSF48452">
    <property type="entry name" value="TPR-like"/>
    <property type="match status" value="1"/>
</dbReference>
<dbReference type="NCBIfam" id="TIGR00756">
    <property type="entry name" value="PPR"/>
    <property type="match status" value="4"/>
</dbReference>
<keyword evidence="1" id="KW-0677">Repeat</keyword>
<dbReference type="EMBL" id="LR721774">
    <property type="protein sequence ID" value="VVV36187.1"/>
    <property type="molecule type" value="Genomic_DNA"/>
</dbReference>
<dbReference type="GO" id="GO:0009451">
    <property type="term" value="P:RNA modification"/>
    <property type="evidence" value="ECO:0007669"/>
    <property type="project" value="InterPro"/>
</dbReference>
<feature type="repeat" description="PPR" evidence="2">
    <location>
        <begin position="188"/>
        <end position="222"/>
    </location>
</feature>
<dbReference type="PANTHER" id="PTHR47926:SF436">
    <property type="entry name" value="PENTATRICOPEPTIDE REPEAT-CONTAINING PROTEIN ELI1, CHLOROPLASTIC-LIKE ISOFORM X2"/>
    <property type="match status" value="1"/>
</dbReference>
<dbReference type="GO" id="GO:0003723">
    <property type="term" value="F:RNA binding"/>
    <property type="evidence" value="ECO:0007669"/>
    <property type="project" value="InterPro"/>
</dbReference>
<evidence type="ECO:0008006" key="4">
    <source>
        <dbReference type="Google" id="ProtNLM"/>
    </source>
</evidence>
<evidence type="ECO:0000313" key="3">
    <source>
        <dbReference type="EMBL" id="VVV36187.1"/>
    </source>
</evidence>
<sequence length="575" mass="63833">MACLDARYKGHGANPTEGAMQSKHTLLGLLQACTSLKQAQQTHCQMITKNLASETILLNKLLSFCAISDDGCLDYACTIFSRTDQPSVLMWNVMIRGHSLYNKPEQTLFFFKGMQQAGLSPNNYTYPFLLKSCALLSETKHGEGIHGHAVKSGFELDIFVSSALLHLYASSERMESAELLFVKMPIRNVVSWTTMIAGYAHCGKGADAIRVFKEMQVNNIHPNHVTLVSVLAACALTGDLEMGRFIHGYVRRSGMQTVTALETALLDMYAKCGRLDVSRELFNEMPDKNVISWNAIIGAYNQARQHKEAVRLFYRMRLHNIKPDKVTFSGILTACAHLGDGGLGQAIHAYVTKSNFNTCGALGTALIDMYSKLGDTDSAVQIFHSISHKDAFTWTAMIAGLAMHGQGKGALDLFEEMLREGVHPDEVTYMAVLSACSHAGLIQKGCEYFDCMTTLHRIQPTEEHYGCLADLLSRAGLLEEAERLVESIPVKPNVAIYTALLSGCRIYRNADLAQRITKKIVELKPERAGVHVLLSNVYAREGRWQGVKLARKVMKEKRIKKYPGWSSIIRDADRL</sequence>
<dbReference type="PROSITE" id="PS51375">
    <property type="entry name" value="PPR"/>
    <property type="match status" value="4"/>
</dbReference>
<dbReference type="FunFam" id="1.25.40.10:FF:000470">
    <property type="entry name" value="Pentatricopeptide repeat-containing protein At5g66520"/>
    <property type="match status" value="1"/>
</dbReference>
<feature type="repeat" description="PPR" evidence="2">
    <location>
        <begin position="390"/>
        <end position="424"/>
    </location>
</feature>
<organism evidence="3">
    <name type="scientific">Nymphaea colorata</name>
    <name type="common">pocket water lily</name>
    <dbReference type="NCBI Taxonomy" id="210225"/>
    <lineage>
        <taxon>Eukaryota</taxon>
        <taxon>Viridiplantae</taxon>
        <taxon>Streptophyta</taxon>
        <taxon>Embryophyta</taxon>
        <taxon>Tracheophyta</taxon>
        <taxon>Spermatophyta</taxon>
        <taxon>Magnoliopsida</taxon>
        <taxon>Nymphaeales</taxon>
        <taxon>Nymphaeaceae</taxon>
        <taxon>Nymphaea</taxon>
    </lineage>
</organism>
<dbReference type="OMA" id="DVKFGRC"/>
<dbReference type="Gene3D" id="1.25.40.10">
    <property type="entry name" value="Tetratricopeptide repeat domain"/>
    <property type="match status" value="4"/>
</dbReference>
<dbReference type="Pfam" id="PF01535">
    <property type="entry name" value="PPR"/>
    <property type="match status" value="2"/>
</dbReference>
<dbReference type="Gramene" id="NC1G0102910.1">
    <property type="protein sequence ID" value="NC1G0102910.1:cds"/>
    <property type="gene ID" value="NC1G0102910"/>
</dbReference>
<dbReference type="FunFam" id="1.25.40.10:FF:000436">
    <property type="entry name" value="Pentatricopeptide repeat-containing protein At5g39350 family"/>
    <property type="match status" value="1"/>
</dbReference>
<reference evidence="3" key="1">
    <citation type="submission" date="2019-09" db="EMBL/GenBank/DDBJ databases">
        <authorList>
            <person name="Zhang L."/>
        </authorList>
    </citation>
    <scope>NUCLEOTIDE SEQUENCE</scope>
</reference>
<feature type="repeat" description="PPR" evidence="2">
    <location>
        <begin position="87"/>
        <end position="121"/>
    </location>
</feature>
<dbReference type="FunFam" id="1.25.40.10:FF:000090">
    <property type="entry name" value="Pentatricopeptide repeat-containing protein, chloroplastic"/>
    <property type="match status" value="1"/>
</dbReference>
<dbReference type="AlphaFoldDB" id="A0A5K0V552"/>
<dbReference type="OrthoDB" id="185373at2759"/>
<protein>
    <recommendedName>
        <fullName evidence="4">Pentacotripeptide-repeat region of PRORP domain-containing protein</fullName>
    </recommendedName>
</protein>
<evidence type="ECO:0000256" key="1">
    <source>
        <dbReference type="ARBA" id="ARBA00022737"/>
    </source>
</evidence>
<evidence type="ECO:0000256" key="2">
    <source>
        <dbReference type="PROSITE-ProRule" id="PRU00708"/>
    </source>
</evidence>
<accession>A0A5K0V552</accession>
<gene>
    <name evidence="3" type="ORF">NYM_LOCUS753</name>
</gene>
<dbReference type="InterPro" id="IPR002885">
    <property type="entry name" value="PPR_rpt"/>
</dbReference>